<evidence type="ECO:0000313" key="1">
    <source>
        <dbReference type="EMBL" id="ESO95222.1"/>
    </source>
</evidence>
<organism evidence="1 2">
    <name type="scientific">Lottia gigantea</name>
    <name type="common">Giant owl limpet</name>
    <dbReference type="NCBI Taxonomy" id="225164"/>
    <lineage>
        <taxon>Eukaryota</taxon>
        <taxon>Metazoa</taxon>
        <taxon>Spiralia</taxon>
        <taxon>Lophotrochozoa</taxon>
        <taxon>Mollusca</taxon>
        <taxon>Gastropoda</taxon>
        <taxon>Patellogastropoda</taxon>
        <taxon>Lottioidea</taxon>
        <taxon>Lottiidae</taxon>
        <taxon>Lottia</taxon>
    </lineage>
</organism>
<proteinExistence type="predicted"/>
<dbReference type="GO" id="GO:0044458">
    <property type="term" value="P:motile cilium assembly"/>
    <property type="evidence" value="ECO:0007669"/>
    <property type="project" value="TreeGrafter"/>
</dbReference>
<dbReference type="OMA" id="TYNPPQW"/>
<dbReference type="AlphaFoldDB" id="V4AEA6"/>
<gene>
    <name evidence="1" type="ORF">LOTGIDRAFT_144748</name>
</gene>
<dbReference type="CTD" id="20234869"/>
<dbReference type="Gene3D" id="2.60.40.10">
    <property type="entry name" value="Immunoglobulins"/>
    <property type="match status" value="1"/>
</dbReference>
<dbReference type="KEGG" id="lgi:LOTGIDRAFT_144748"/>
<keyword evidence="2" id="KW-1185">Reference proteome</keyword>
<dbReference type="OrthoDB" id="5538672at2759"/>
<dbReference type="GO" id="GO:0003341">
    <property type="term" value="P:cilium movement"/>
    <property type="evidence" value="ECO:0007669"/>
    <property type="project" value="InterPro"/>
</dbReference>
<reference evidence="1 2" key="1">
    <citation type="journal article" date="2013" name="Nature">
        <title>Insights into bilaterian evolution from three spiralian genomes.</title>
        <authorList>
            <person name="Simakov O."/>
            <person name="Marletaz F."/>
            <person name="Cho S.J."/>
            <person name="Edsinger-Gonzales E."/>
            <person name="Havlak P."/>
            <person name="Hellsten U."/>
            <person name="Kuo D.H."/>
            <person name="Larsson T."/>
            <person name="Lv J."/>
            <person name="Arendt D."/>
            <person name="Savage R."/>
            <person name="Osoegawa K."/>
            <person name="de Jong P."/>
            <person name="Grimwood J."/>
            <person name="Chapman J.A."/>
            <person name="Shapiro H."/>
            <person name="Aerts A."/>
            <person name="Otillar R.P."/>
            <person name="Terry A.Y."/>
            <person name="Boore J.L."/>
            <person name="Grigoriev I.V."/>
            <person name="Lindberg D.R."/>
            <person name="Seaver E.C."/>
            <person name="Weisblat D.A."/>
            <person name="Putnam N.H."/>
            <person name="Rokhsar D.S."/>
        </authorList>
    </citation>
    <scope>NUCLEOTIDE SEQUENCE [LARGE SCALE GENOMIC DNA]</scope>
</reference>
<evidence type="ECO:0008006" key="3">
    <source>
        <dbReference type="Google" id="ProtNLM"/>
    </source>
</evidence>
<dbReference type="HOGENOM" id="CLU_020964_0_0_1"/>
<evidence type="ECO:0000313" key="2">
    <source>
        <dbReference type="Proteomes" id="UP000030746"/>
    </source>
</evidence>
<dbReference type="RefSeq" id="XP_009054087.1">
    <property type="nucleotide sequence ID" value="XM_009055839.1"/>
</dbReference>
<name>V4AEA6_LOTGI</name>
<dbReference type="GeneID" id="20234869"/>
<dbReference type="PANTHER" id="PTHR46500">
    <property type="entry name" value="CILIA- AND FLAGELLA-ASSOCIATED PROTEIN 221"/>
    <property type="match status" value="1"/>
</dbReference>
<dbReference type="GO" id="GO:0097729">
    <property type="term" value="C:9+2 motile cilium"/>
    <property type="evidence" value="ECO:0007669"/>
    <property type="project" value="TreeGrafter"/>
</dbReference>
<protein>
    <recommendedName>
        <fullName evidence="3">Cilia- and flagella-associated protein 221</fullName>
    </recommendedName>
</protein>
<dbReference type="Proteomes" id="UP000030746">
    <property type="component" value="Unassembled WGS sequence"/>
</dbReference>
<sequence length="753" mass="86824">MPAIGNYARPKKGPLSLDVKTETGLLIDTLEIVEPTKKCSYVPNHILETKLFAKVGKNELVHSRPATVQFEGFTTESKHIQNLSIVNASTEVVSLHIIPPQTKHFSIKYDKNKRMGPGLTLECSVEFIGDEYRYYYDCIRVHCQGEENLLIPLHAYPVLDLKQFPQNFIFPAVPVGESICRKFPIKCNVPVDFEYQLELIKQHPFLSIEPLSGTVPGNGQVDISVTFSPCEFLTAQLTVQLITSQFNSKPILCNFTGSSAPGLLKYVILLFLRIYSIYAHHQIYNFYPYNIFEIIQNGIKFPAVIDTPHAVAQVLNQQPGKLKAKDVRENLTSQKDSKKATSRQMKEALFEQAVRKNVYEERQNQLRWQVKLGDEQIKQSKRVQILEERDQAWDIYKFTRRQDPVEDKEYNRLKTEIEYRRTMRPYNQVIITFEDAKFDLYTNDLWAVRHAALDKFIQAARKIIIRNRGEAKLKSLRRVVIDWSKKKYTMDKLTSEQQEKIEEDEEKEELPTHFDISANKIQHYTFPTYIPPDVKDDMAPDAIGVVPFMPTEVVVKKKVQYFSLKVPQHYHLNGYNIHNVQNASTGYIPVKLIRPLREGAEEVEELDEVESGEEIPEIEVIEDQKTEAESDIKSSAVFPPKALFNPVEYPQLHIFNPAPGLQVFHAPSKYSEVSAEYHLCPLPKYATKEPSNSHHTSTQRKYLDREDIIRGTQTWKKFPSQGLITLSNTPTLSNVWVPRWLVVLYYSITVITC</sequence>
<dbReference type="STRING" id="225164.V4AEA6"/>
<accession>V4AEA6</accession>
<dbReference type="InterPro" id="IPR013783">
    <property type="entry name" value="Ig-like_fold"/>
</dbReference>
<dbReference type="PANTHER" id="PTHR46500:SF1">
    <property type="entry name" value="CILIA- AND FLAGELLA-ASSOCIATED PROTEIN 221"/>
    <property type="match status" value="1"/>
</dbReference>
<dbReference type="InterPro" id="IPR029676">
    <property type="entry name" value="CFAP221"/>
</dbReference>
<dbReference type="EMBL" id="KB201671">
    <property type="protein sequence ID" value="ESO95222.1"/>
    <property type="molecule type" value="Genomic_DNA"/>
</dbReference>